<accession>A0A067M7E2</accession>
<keyword evidence="3" id="KW-1185">Reference proteome</keyword>
<sequence>MKFQNGGKEARGFSTSASGISYGCRTKERPPMKAKTSHNKSLVVSCDPHKRSCACAERWPFTPRRLLIPSRVSLP</sequence>
<dbReference type="AlphaFoldDB" id="A0A067M7E2"/>
<evidence type="ECO:0000256" key="1">
    <source>
        <dbReference type="SAM" id="MobiDB-lite"/>
    </source>
</evidence>
<dbReference type="InParanoid" id="A0A067M7E2"/>
<organism evidence="2 3">
    <name type="scientific">Botryobasidium botryosum (strain FD-172 SS1)</name>
    <dbReference type="NCBI Taxonomy" id="930990"/>
    <lineage>
        <taxon>Eukaryota</taxon>
        <taxon>Fungi</taxon>
        <taxon>Dikarya</taxon>
        <taxon>Basidiomycota</taxon>
        <taxon>Agaricomycotina</taxon>
        <taxon>Agaricomycetes</taxon>
        <taxon>Cantharellales</taxon>
        <taxon>Botryobasidiaceae</taxon>
        <taxon>Botryobasidium</taxon>
    </lineage>
</organism>
<protein>
    <submittedName>
        <fullName evidence="2">Uncharacterized protein</fullName>
    </submittedName>
</protein>
<reference evidence="3" key="1">
    <citation type="journal article" date="2014" name="Proc. Natl. Acad. Sci. U.S.A.">
        <title>Extensive sampling of basidiomycete genomes demonstrates inadequacy of the white-rot/brown-rot paradigm for wood decay fungi.</title>
        <authorList>
            <person name="Riley R."/>
            <person name="Salamov A.A."/>
            <person name="Brown D.W."/>
            <person name="Nagy L.G."/>
            <person name="Floudas D."/>
            <person name="Held B.W."/>
            <person name="Levasseur A."/>
            <person name="Lombard V."/>
            <person name="Morin E."/>
            <person name="Otillar R."/>
            <person name="Lindquist E.A."/>
            <person name="Sun H."/>
            <person name="LaButti K.M."/>
            <person name="Schmutz J."/>
            <person name="Jabbour D."/>
            <person name="Luo H."/>
            <person name="Baker S.E."/>
            <person name="Pisabarro A.G."/>
            <person name="Walton J.D."/>
            <person name="Blanchette R.A."/>
            <person name="Henrissat B."/>
            <person name="Martin F."/>
            <person name="Cullen D."/>
            <person name="Hibbett D.S."/>
            <person name="Grigoriev I.V."/>
        </authorList>
    </citation>
    <scope>NUCLEOTIDE SEQUENCE [LARGE SCALE GENOMIC DNA]</scope>
    <source>
        <strain evidence="3">FD-172 SS1</strain>
    </source>
</reference>
<dbReference type="PROSITE" id="PS51257">
    <property type="entry name" value="PROKAR_LIPOPROTEIN"/>
    <property type="match status" value="1"/>
</dbReference>
<gene>
    <name evidence="2" type="ORF">BOTBODRAFT_609343</name>
</gene>
<dbReference type="Proteomes" id="UP000027195">
    <property type="component" value="Unassembled WGS sequence"/>
</dbReference>
<proteinExistence type="predicted"/>
<evidence type="ECO:0000313" key="3">
    <source>
        <dbReference type="Proteomes" id="UP000027195"/>
    </source>
</evidence>
<dbReference type="EMBL" id="KL198106">
    <property type="protein sequence ID" value="KDQ07496.1"/>
    <property type="molecule type" value="Genomic_DNA"/>
</dbReference>
<feature type="region of interest" description="Disordered" evidence="1">
    <location>
        <begin position="1"/>
        <end position="40"/>
    </location>
</feature>
<name>A0A067M7E2_BOTB1</name>
<evidence type="ECO:0000313" key="2">
    <source>
        <dbReference type="EMBL" id="KDQ07496.1"/>
    </source>
</evidence>
<dbReference type="HOGENOM" id="CLU_2670764_0_0_1"/>